<dbReference type="OrthoDB" id="1436852at2759"/>
<sequence>MDLKQNNHMVITMEVANFTVKKVLIDQGSSTNILKRVDTREYVELLTMFGDEKSIRTISVQYLVMVVETLYNTANIKHPRSYCLHITPSHEVPFLHICKHHRPLKEESRLTNVKLDPHAPVQSKAPSPSKNYNTYSSLTNTRAPKLGNRCKGHTKTS</sequence>
<organism evidence="2 3">
    <name type="scientific">Mucuna pruriens</name>
    <name type="common">Velvet bean</name>
    <name type="synonym">Dolichos pruriens</name>
    <dbReference type="NCBI Taxonomy" id="157652"/>
    <lineage>
        <taxon>Eukaryota</taxon>
        <taxon>Viridiplantae</taxon>
        <taxon>Streptophyta</taxon>
        <taxon>Embryophyta</taxon>
        <taxon>Tracheophyta</taxon>
        <taxon>Spermatophyta</taxon>
        <taxon>Magnoliopsida</taxon>
        <taxon>eudicotyledons</taxon>
        <taxon>Gunneridae</taxon>
        <taxon>Pentapetalae</taxon>
        <taxon>rosids</taxon>
        <taxon>fabids</taxon>
        <taxon>Fabales</taxon>
        <taxon>Fabaceae</taxon>
        <taxon>Papilionoideae</taxon>
        <taxon>50 kb inversion clade</taxon>
        <taxon>NPAAA clade</taxon>
        <taxon>indigoferoid/millettioid clade</taxon>
        <taxon>Phaseoleae</taxon>
        <taxon>Mucuna</taxon>
    </lineage>
</organism>
<dbReference type="EMBL" id="QJKJ01012455">
    <property type="protein sequence ID" value="RDX68627.1"/>
    <property type="molecule type" value="Genomic_DNA"/>
</dbReference>
<evidence type="ECO:0000313" key="3">
    <source>
        <dbReference type="Proteomes" id="UP000257109"/>
    </source>
</evidence>
<keyword evidence="3" id="KW-1185">Reference proteome</keyword>
<dbReference type="Proteomes" id="UP000257109">
    <property type="component" value="Unassembled WGS sequence"/>
</dbReference>
<name>A0A371ERF4_MUCPR</name>
<accession>A0A371ERF4</accession>
<feature type="compositionally biased region" description="Basic residues" evidence="1">
    <location>
        <begin position="148"/>
        <end position="157"/>
    </location>
</feature>
<protein>
    <submittedName>
        <fullName evidence="2">Uncharacterized protein</fullName>
    </submittedName>
</protein>
<evidence type="ECO:0000313" key="2">
    <source>
        <dbReference type="EMBL" id="RDX68627.1"/>
    </source>
</evidence>
<evidence type="ECO:0000256" key="1">
    <source>
        <dbReference type="SAM" id="MobiDB-lite"/>
    </source>
</evidence>
<gene>
    <name evidence="2" type="ORF">CR513_52368</name>
</gene>
<feature type="non-terminal residue" evidence="2">
    <location>
        <position position="1"/>
    </location>
</feature>
<dbReference type="AlphaFoldDB" id="A0A371ERF4"/>
<proteinExistence type="predicted"/>
<feature type="region of interest" description="Disordered" evidence="1">
    <location>
        <begin position="110"/>
        <end position="157"/>
    </location>
</feature>
<reference evidence="2" key="1">
    <citation type="submission" date="2018-05" db="EMBL/GenBank/DDBJ databases">
        <title>Draft genome of Mucuna pruriens seed.</title>
        <authorList>
            <person name="Nnadi N.E."/>
            <person name="Vos R."/>
            <person name="Hasami M.H."/>
            <person name="Devisetty U.K."/>
            <person name="Aguiy J.C."/>
        </authorList>
    </citation>
    <scope>NUCLEOTIDE SEQUENCE [LARGE SCALE GENOMIC DNA]</scope>
    <source>
        <strain evidence="2">JCA_2017</strain>
    </source>
</reference>
<comment type="caution">
    <text evidence="2">The sequence shown here is derived from an EMBL/GenBank/DDBJ whole genome shotgun (WGS) entry which is preliminary data.</text>
</comment>
<feature type="compositionally biased region" description="Polar residues" evidence="1">
    <location>
        <begin position="124"/>
        <end position="142"/>
    </location>
</feature>